<gene>
    <name evidence="3" type="ORF">DWB85_04290</name>
</gene>
<dbReference type="EMBL" id="QRAN01000003">
    <property type="protein sequence ID" value="RLQ23191.1"/>
    <property type="molecule type" value="Genomic_DNA"/>
</dbReference>
<dbReference type="InterPro" id="IPR058575">
    <property type="entry name" value="NTP_transf_8_dom"/>
</dbReference>
<sequence>MGGIQGGCRDAGASGRRGSGSGVHGNLLPGLQGVERGSSVRPVPGRFALHKLVVAQRRNPGQRAKSIKDVKQAKQLIAVLLDQRPADLWLALDAAVVFHDQFAREMEEGIKALDDEALSAPLLAQLGLRPAPCP</sequence>
<feature type="region of interest" description="Disordered" evidence="1">
    <location>
        <begin position="1"/>
        <end position="39"/>
    </location>
</feature>
<dbReference type="Proteomes" id="UP000265509">
    <property type="component" value="Unassembled WGS sequence"/>
</dbReference>
<dbReference type="AlphaFoldDB" id="A0A3L7E417"/>
<name>A0A3L7E417_9GAMM</name>
<accession>A0A3L7E417</accession>
<dbReference type="Pfam" id="PF12281">
    <property type="entry name" value="NTP_transf_8"/>
    <property type="match status" value="1"/>
</dbReference>
<evidence type="ECO:0000313" key="3">
    <source>
        <dbReference type="EMBL" id="RLQ23191.1"/>
    </source>
</evidence>
<evidence type="ECO:0000256" key="1">
    <source>
        <dbReference type="SAM" id="MobiDB-lite"/>
    </source>
</evidence>
<reference evidence="3 4" key="1">
    <citation type="submission" date="2018-07" db="EMBL/GenBank/DDBJ databases">
        <title>Halioglobus sp. genome submission.</title>
        <authorList>
            <person name="Ye M.-Q."/>
            <person name="Du Z.-J."/>
        </authorList>
    </citation>
    <scope>NUCLEOTIDE SEQUENCE [LARGE SCALE GENOMIC DNA]</scope>
    <source>
        <strain evidence="3 4">U0301</strain>
    </source>
</reference>
<protein>
    <recommendedName>
        <fullName evidence="2">Nucleotidyltransferase-like domain-containing protein</fullName>
    </recommendedName>
</protein>
<proteinExistence type="predicted"/>
<keyword evidence="4" id="KW-1185">Reference proteome</keyword>
<organism evidence="3 4">
    <name type="scientific">Seongchinamella sediminis</name>
    <dbReference type="NCBI Taxonomy" id="2283635"/>
    <lineage>
        <taxon>Bacteria</taxon>
        <taxon>Pseudomonadati</taxon>
        <taxon>Pseudomonadota</taxon>
        <taxon>Gammaproteobacteria</taxon>
        <taxon>Cellvibrionales</taxon>
        <taxon>Halieaceae</taxon>
        <taxon>Seongchinamella</taxon>
    </lineage>
</organism>
<evidence type="ECO:0000313" key="4">
    <source>
        <dbReference type="Proteomes" id="UP000265509"/>
    </source>
</evidence>
<feature type="domain" description="Nucleotidyltransferase-like" evidence="2">
    <location>
        <begin position="42"/>
        <end position="92"/>
    </location>
</feature>
<evidence type="ECO:0000259" key="2">
    <source>
        <dbReference type="Pfam" id="PF12281"/>
    </source>
</evidence>
<comment type="caution">
    <text evidence="3">The sequence shown here is derived from an EMBL/GenBank/DDBJ whole genome shotgun (WGS) entry which is preliminary data.</text>
</comment>